<dbReference type="Proteomes" id="UP000023464">
    <property type="component" value="Unassembled WGS sequence"/>
</dbReference>
<comment type="caution">
    <text evidence="4">The sequence shown here is derived from an EMBL/GenBank/DDBJ whole genome shotgun (WGS) entry which is preliminary data.</text>
</comment>
<proteinExistence type="predicted"/>
<evidence type="ECO:0000259" key="3">
    <source>
        <dbReference type="PROSITE" id="PS51779"/>
    </source>
</evidence>
<comment type="subcellular location">
    <subcellularLocation>
        <location evidence="1">Membrane</location>
    </subcellularLocation>
</comment>
<dbReference type="PROSITE" id="PS51779">
    <property type="entry name" value="POTRA"/>
    <property type="match status" value="1"/>
</dbReference>
<dbReference type="InterPro" id="IPR013686">
    <property type="entry name" value="Polypept-transport_assoc_ShlB"/>
</dbReference>
<dbReference type="InterPro" id="IPR010069">
    <property type="entry name" value="CdiA_FHA1_rpt"/>
</dbReference>
<gene>
    <name evidence="4" type="ORF">BA1DRAFT_04093</name>
</gene>
<dbReference type="Gene3D" id="3.10.20.310">
    <property type="entry name" value="membrane protein fhac"/>
    <property type="match status" value="2"/>
</dbReference>
<dbReference type="PANTHER" id="PTHR34597:SF3">
    <property type="entry name" value="OUTER MEMBRANE TRANSPORTER CDIB"/>
    <property type="match status" value="1"/>
</dbReference>
<dbReference type="InterPro" id="IPR051544">
    <property type="entry name" value="TPS_OM_transporter"/>
</dbReference>
<dbReference type="GO" id="GO:0016020">
    <property type="term" value="C:membrane"/>
    <property type="evidence" value="ECO:0007669"/>
    <property type="project" value="UniProtKB-SubCell"/>
</dbReference>
<dbReference type="Pfam" id="PF08479">
    <property type="entry name" value="POTRA_2"/>
    <property type="match status" value="1"/>
</dbReference>
<name>A0A022PCL6_9GAMM</name>
<dbReference type="InterPro" id="IPR011050">
    <property type="entry name" value="Pectin_lyase_fold/virulence"/>
</dbReference>
<dbReference type="GO" id="GO:0046819">
    <property type="term" value="P:protein secretion by the type V secretion system"/>
    <property type="evidence" value="ECO:0007669"/>
    <property type="project" value="TreeGrafter"/>
</dbReference>
<dbReference type="Pfam" id="PF05594">
    <property type="entry name" value="Fil_haemagg"/>
    <property type="match status" value="14"/>
</dbReference>
<reference evidence="4 5" key="1">
    <citation type="submission" date="2014-03" db="EMBL/GenBank/DDBJ databases">
        <title>Draft Genome of Photorhabdus luminescens BA1, an Egyptian Isolate.</title>
        <authorList>
            <person name="Ghazal S."/>
            <person name="Hurst S.G.IV."/>
            <person name="Morris K."/>
            <person name="Thomas K."/>
            <person name="Tisa L.S."/>
        </authorList>
    </citation>
    <scope>NUCLEOTIDE SEQUENCE [LARGE SCALE GENOMIC DNA]</scope>
    <source>
        <strain evidence="4 5">BA1</strain>
    </source>
</reference>
<dbReference type="Pfam" id="PF17287">
    <property type="entry name" value="POTRA_3"/>
    <property type="match status" value="1"/>
</dbReference>
<keyword evidence="2" id="KW-0472">Membrane</keyword>
<evidence type="ECO:0000256" key="1">
    <source>
        <dbReference type="ARBA" id="ARBA00004370"/>
    </source>
</evidence>
<feature type="domain" description="POTRA" evidence="3">
    <location>
        <begin position="72"/>
        <end position="147"/>
    </location>
</feature>
<dbReference type="PANTHER" id="PTHR34597">
    <property type="entry name" value="SLR1661 PROTEIN"/>
    <property type="match status" value="1"/>
</dbReference>
<accession>A0A022PCL6</accession>
<dbReference type="PATRIC" id="fig|1393736.3.peg.4164"/>
<dbReference type="InterPro" id="IPR012334">
    <property type="entry name" value="Pectin_lyas_fold"/>
</dbReference>
<sequence>MATVTRGKIFVGLAGWAVFAIQPVQADDQLFIHQKQQQQALEQRLEAKAPTVRLKRPDVLLPDYPDNEHPCFTINALHLEGDAASRFQWALEAAEDAKGRCLGRQGILLAINKVQNAILAKGYVTTRVMVQEQGLTQGVLTLTLQPGRIANIHFDESTSWRGRLWNAMPATSGDILNLRDIEQALENFKRVPSAEADIKIVPSQQEATSDLLVSWKESRLPVRLSLSLDDSGAKSTGRYLGSVTLANAGVWAKEELSVVAGRNRISADGKTVMPLGADGKAPELAIDMGQMGGMYSGHIRMIGTDAGVGVRNHGGHLQAGKTLIVSSEGRLSWQSEAVEAVTQAGGDVTLTARDGIEHHGKLHSGGQLVVQSREGDIRQSGTLAAAGDIQLASDRGIQSSGHLLAGSDANSTLTRKADLTLSSQGNIQASGSLLSKSDVSVTGHRVDVSQSNLAASRVVITAQAGGVALQQAKVDSRQLTVITSGNIEAQQAQVRAGRWAVDADSLFTQGAVWSQVDAGESRFALTGVLDNTEGSIETRQLSLNAATLNNRQGRLVALDGTVQHWRVSGLLDNRDGGVVGSNGNLLLETGHLNNQHGTLQSQSALSITAGADIDNGKGKILAGQQLTLNAAGSVDNQSGDVSGEYLHMTAQSLNNTQGKVVSQGRLQLDTRQAIDNQRGTLQSQSALSITSRADINNGQGKLLAGQQLTLNVTGSVDNQSGEMRGENLKLTAQNLNNTQGKVISQGRLQLAAHKEIDNQQGLVEASDALDIRTDGSWNNRGGIAQGSKQVVVSVHGIDNTDGKLQSGGGLTLNSTGNIINQAGTLTAQQHLNWQGGTDSLLNNEGGKLFSRGAMSLQGGQLTNRQKGVIQSQQKLTLNATGSVDNQSGEMSGENLKLTAQSLNNKQGKVISQGRLQLGAHQSIDNQQGFVKAGDALDIRTDGSWNNRGGIAQGGKQVVVSVHGIDNTDGKLQSGGGLTLNSTGDVINQAGALTAQQHFNWQGGTDSLLNNDAGKLFSSGAMSLQGGQLTNRQKGFIQSPQELTLNLTGSWDNQGGKLASSGSSTVNAQSLLNAQGEIQVLDTLDMQFTRALDNSNGRIFSRLKQSLRAEDILNAQGWIGSQGSWFATGSRFDNREGNVLSQQETTLAVSALNNQKGILQSASALVLRVAQDIDNRAGKISAQGRLDIQGVKEGAAAGRLQNAGGKLQADDGLVVTAQGVDNQNGLLYSQKQMRLTLSGTLDNRQGKLKSGGDMQLGAQSLLNEAGSMDSQQQLGLRILGLLDNTRGVVRGNGGQQISAERVDNRQGVFSSRGALELAASRLDNPDGMIISQGTGIYRINVLNNQQGKVHSNDTLTLSGEQVNNQAGQLISTKAMRLGSKQLNNSRQGKITSQDALVVQADRLHNREGGLLLGTTYTDVTARELDNTAGRLQSAGALTLSHLGVLDNRQGHLLANKILNINVGNTGAPSVLTLFNQGGTVQSGEQLVVNANTLNNQGGTLLSQQALTLAVQQDYTHRIGDTLSSNGAMIFSIAGMLTNQADWLLPGNLIVNSTHFTNLGALVGKTLQLTTGTLRNLGRLEADSMMLTSDTLDNPATVMGDDITVRSRVIDNYGRDAVIAATESLNLHVGERLTNRDGSLIYSSGTLHLGSDGRIENRASRIEADGDVWVEAKRLDNLREGLDITREAEKSDYKWHRYNYNWRSYGSKVNPDKNTMTPTTQRLTFRDDAAAENSRYVPYWLSMPLANEHRCE</sequence>
<protein>
    <submittedName>
        <fullName evidence="4">Hemolysin activation/secretion protein</fullName>
    </submittedName>
</protein>
<dbReference type="SUPFAM" id="SSF51126">
    <property type="entry name" value="Pectin lyase-like"/>
    <property type="match status" value="1"/>
</dbReference>
<dbReference type="InterPro" id="IPR035251">
    <property type="entry name" value="ShlB_POTRA"/>
</dbReference>
<dbReference type="InterPro" id="IPR008619">
    <property type="entry name" value="Filamentous_hemagglutn_rpt"/>
</dbReference>
<dbReference type="NCBIfam" id="TIGR01731">
    <property type="entry name" value="fil_hemag_20aa"/>
    <property type="match status" value="28"/>
</dbReference>
<dbReference type="EMBL" id="JFGV01000086">
    <property type="protein sequence ID" value="EYU13431.1"/>
    <property type="molecule type" value="Genomic_DNA"/>
</dbReference>
<dbReference type="Gene3D" id="2.160.20.10">
    <property type="entry name" value="Single-stranded right-handed beta-helix, Pectin lyase-like"/>
    <property type="match status" value="1"/>
</dbReference>
<dbReference type="GO" id="GO:0008320">
    <property type="term" value="F:protein transmembrane transporter activity"/>
    <property type="evidence" value="ECO:0007669"/>
    <property type="project" value="TreeGrafter"/>
</dbReference>
<dbReference type="GO" id="GO:0098046">
    <property type="term" value="C:type V protein secretion system complex"/>
    <property type="evidence" value="ECO:0007669"/>
    <property type="project" value="TreeGrafter"/>
</dbReference>
<dbReference type="InterPro" id="IPR034746">
    <property type="entry name" value="POTRA"/>
</dbReference>
<evidence type="ECO:0000313" key="5">
    <source>
        <dbReference type="Proteomes" id="UP000023464"/>
    </source>
</evidence>
<evidence type="ECO:0000256" key="2">
    <source>
        <dbReference type="ARBA" id="ARBA00023136"/>
    </source>
</evidence>
<keyword evidence="5" id="KW-1185">Reference proteome</keyword>
<organism evidence="4 5">
    <name type="scientific">Photorhabdus aegyptia</name>
    <dbReference type="NCBI Taxonomy" id="2805098"/>
    <lineage>
        <taxon>Bacteria</taxon>
        <taxon>Pseudomonadati</taxon>
        <taxon>Pseudomonadota</taxon>
        <taxon>Gammaproteobacteria</taxon>
        <taxon>Enterobacterales</taxon>
        <taxon>Morganellaceae</taxon>
        <taxon>Photorhabdus</taxon>
    </lineage>
</organism>
<evidence type="ECO:0000313" key="4">
    <source>
        <dbReference type="EMBL" id="EYU13431.1"/>
    </source>
</evidence>